<dbReference type="Proteomes" id="UP000029858">
    <property type="component" value="Unassembled WGS sequence"/>
</dbReference>
<dbReference type="GO" id="GO:0005886">
    <property type="term" value="C:plasma membrane"/>
    <property type="evidence" value="ECO:0007669"/>
    <property type="project" value="UniProtKB-SubCell"/>
</dbReference>
<evidence type="ECO:0000256" key="4">
    <source>
        <dbReference type="ARBA" id="ARBA00022475"/>
    </source>
</evidence>
<comment type="similarity">
    <text evidence="2">Belongs to the major facilitator superfamily. EmrB family.</text>
</comment>
<keyword evidence="4" id="KW-1003">Cell membrane</keyword>
<dbReference type="RefSeq" id="WP_036712276.1">
    <property type="nucleotide sequence ID" value="NZ_JRKQ01000140.1"/>
</dbReference>
<accession>A0A099G8Z8</accession>
<feature type="transmembrane region" description="Helical" evidence="8">
    <location>
        <begin position="481"/>
        <end position="498"/>
    </location>
</feature>
<evidence type="ECO:0000313" key="11">
    <source>
        <dbReference type="Proteomes" id="UP000029858"/>
    </source>
</evidence>
<reference evidence="10 11" key="2">
    <citation type="submission" date="2014-10" db="EMBL/GenBank/DDBJ databases">
        <title>Paracoccus sanguinis sp. nov., isolated from clinical specimens of New York State patients.</title>
        <authorList>
            <person name="Mingle L.A."/>
            <person name="Cole J.A."/>
            <person name="Lapierre P."/>
            <person name="Musser K.A."/>
        </authorList>
    </citation>
    <scope>NUCLEOTIDE SEQUENCE [LARGE SCALE GENOMIC DNA]</scope>
    <source>
        <strain evidence="10 11">5503</strain>
    </source>
</reference>
<dbReference type="Pfam" id="PF07690">
    <property type="entry name" value="MFS_1"/>
    <property type="match status" value="1"/>
</dbReference>
<dbReference type="SUPFAM" id="SSF103473">
    <property type="entry name" value="MFS general substrate transporter"/>
    <property type="match status" value="1"/>
</dbReference>
<dbReference type="GO" id="GO:0022857">
    <property type="term" value="F:transmembrane transporter activity"/>
    <property type="evidence" value="ECO:0007669"/>
    <property type="project" value="InterPro"/>
</dbReference>
<comment type="subcellular location">
    <subcellularLocation>
        <location evidence="1">Cell membrane</location>
        <topology evidence="1">Multi-pass membrane protein</topology>
    </subcellularLocation>
</comment>
<name>A0A099G8Z8_9RHOB</name>
<dbReference type="InterPro" id="IPR011701">
    <property type="entry name" value="MFS"/>
</dbReference>
<dbReference type="InterPro" id="IPR005829">
    <property type="entry name" value="Sugar_transporter_CS"/>
</dbReference>
<feature type="transmembrane region" description="Helical" evidence="8">
    <location>
        <begin position="86"/>
        <end position="105"/>
    </location>
</feature>
<evidence type="ECO:0000313" key="10">
    <source>
        <dbReference type="EMBL" id="KGJ19146.1"/>
    </source>
</evidence>
<keyword evidence="5 8" id="KW-0812">Transmembrane</keyword>
<feature type="transmembrane region" description="Helical" evidence="8">
    <location>
        <begin position="145"/>
        <end position="166"/>
    </location>
</feature>
<dbReference type="PANTHER" id="PTHR42718">
    <property type="entry name" value="MAJOR FACILITATOR SUPERFAMILY MULTIDRUG TRANSPORTER MFSC"/>
    <property type="match status" value="1"/>
</dbReference>
<feature type="transmembrane region" description="Helical" evidence="8">
    <location>
        <begin position="268"/>
        <end position="293"/>
    </location>
</feature>
<feature type="transmembrane region" description="Helical" evidence="8">
    <location>
        <begin position="206"/>
        <end position="223"/>
    </location>
</feature>
<dbReference type="NCBIfam" id="TIGR00711">
    <property type="entry name" value="efflux_EmrB"/>
    <property type="match status" value="1"/>
</dbReference>
<dbReference type="Gene3D" id="1.20.1720.10">
    <property type="entry name" value="Multidrug resistance protein D"/>
    <property type="match status" value="1"/>
</dbReference>
<feature type="transmembrane region" description="Helical" evidence="8">
    <location>
        <begin position="235"/>
        <end position="256"/>
    </location>
</feature>
<feature type="transmembrane region" description="Helical" evidence="8">
    <location>
        <begin position="375"/>
        <end position="394"/>
    </location>
</feature>
<evidence type="ECO:0000256" key="7">
    <source>
        <dbReference type="ARBA" id="ARBA00023136"/>
    </source>
</evidence>
<evidence type="ECO:0000256" key="3">
    <source>
        <dbReference type="ARBA" id="ARBA00022448"/>
    </source>
</evidence>
<dbReference type="AlphaFoldDB" id="A0A099G8Z8"/>
<feature type="transmembrane region" description="Helical" evidence="8">
    <location>
        <begin position="111"/>
        <end position="133"/>
    </location>
</feature>
<keyword evidence="7 8" id="KW-0472">Membrane</keyword>
<protein>
    <submittedName>
        <fullName evidence="10">DSBA oxidoreductase</fullName>
    </submittedName>
</protein>
<proteinExistence type="inferred from homology"/>
<evidence type="ECO:0000256" key="5">
    <source>
        <dbReference type="ARBA" id="ARBA00022692"/>
    </source>
</evidence>
<evidence type="ECO:0000256" key="2">
    <source>
        <dbReference type="ARBA" id="ARBA00008537"/>
    </source>
</evidence>
<keyword evidence="6 8" id="KW-1133">Transmembrane helix</keyword>
<feature type="domain" description="Major facilitator superfamily (MFS) profile" evidence="9">
    <location>
        <begin position="20"/>
        <end position="503"/>
    </location>
</feature>
<feature type="transmembrane region" description="Helical" evidence="8">
    <location>
        <begin position="172"/>
        <end position="194"/>
    </location>
</feature>
<reference evidence="10 11" key="1">
    <citation type="submission" date="2014-09" db="EMBL/GenBank/DDBJ databases">
        <authorList>
            <person name="McGinnis J.M."/>
            <person name="Wolfgang W.J."/>
        </authorList>
    </citation>
    <scope>NUCLEOTIDE SEQUENCE [LARGE SCALE GENOMIC DNA]</scope>
    <source>
        <strain evidence="10 11">5503</strain>
    </source>
</reference>
<dbReference type="InterPro" id="IPR020846">
    <property type="entry name" value="MFS_dom"/>
</dbReference>
<sequence length="513" mass="55109">MSAAAPLSKPLIEVHNKTLITLSIMLATIMQVLDTTIANVALPSMQADLGASADTINWVLTSYIVAAAIVTALTGWMADRLGRKRLFLISVAGFVAASVACGLSWSLGSMVAFRVLQGVFGAAIVPLAQTFMLDINPREKQGQAMALWGAGIMVGPIIGPTLGGWLTESFNWRWVFFINLPVGIIAFLGCAANLPERAAVRRHFDLFGFAFIALGVGALQMMLDRGAELDWFASTEVWIELGLAIIGFWVATIHIATAERPFLDPRMFADFNFVAALVMIFVIGMVLMASMALLPPMLSRIYGYPVMTTGMVMAPRGMGTMLSMVLVGQLVRFVDPRLLIAVGLALTAYSLHQMTGFSPVMGSRPFVISGVLQGIGMGLVFVPLSTTAFATMAVDLRADATALFSLVRNIGSSIGISVVGFLLTRNIQVNHTELVSGLTITSPELLRQRPVLDALPGGVPWNVLDGLVTQQALMISYLDDFVVMMWLCLAVLPLTMILRRPGVPAGPAAHHME</sequence>
<evidence type="ECO:0000259" key="9">
    <source>
        <dbReference type="PROSITE" id="PS50850"/>
    </source>
</evidence>
<dbReference type="PANTHER" id="PTHR42718:SF9">
    <property type="entry name" value="MAJOR FACILITATOR SUPERFAMILY MULTIDRUG TRANSPORTER MFSC"/>
    <property type="match status" value="1"/>
</dbReference>
<feature type="transmembrane region" description="Helical" evidence="8">
    <location>
        <begin position="55"/>
        <end position="74"/>
    </location>
</feature>
<gene>
    <name evidence="10" type="ORF">IX56_16380</name>
</gene>
<evidence type="ECO:0000256" key="8">
    <source>
        <dbReference type="SAM" id="Phobius"/>
    </source>
</evidence>
<evidence type="ECO:0000256" key="1">
    <source>
        <dbReference type="ARBA" id="ARBA00004651"/>
    </source>
</evidence>
<feature type="transmembrane region" description="Helical" evidence="8">
    <location>
        <begin position="338"/>
        <end position="355"/>
    </location>
</feature>
<organism evidence="10 11">
    <name type="scientific">Paracoccus sanguinis</name>
    <dbReference type="NCBI Taxonomy" id="1545044"/>
    <lineage>
        <taxon>Bacteria</taxon>
        <taxon>Pseudomonadati</taxon>
        <taxon>Pseudomonadota</taxon>
        <taxon>Alphaproteobacteria</taxon>
        <taxon>Rhodobacterales</taxon>
        <taxon>Paracoccaceae</taxon>
        <taxon>Paracoccus</taxon>
    </lineage>
</organism>
<dbReference type="EMBL" id="JRKQ01000140">
    <property type="protein sequence ID" value="KGJ19146.1"/>
    <property type="molecule type" value="Genomic_DNA"/>
</dbReference>
<evidence type="ECO:0000256" key="6">
    <source>
        <dbReference type="ARBA" id="ARBA00022989"/>
    </source>
</evidence>
<feature type="transmembrane region" description="Helical" evidence="8">
    <location>
        <begin position="406"/>
        <end position="424"/>
    </location>
</feature>
<dbReference type="Gene3D" id="1.20.1250.20">
    <property type="entry name" value="MFS general substrate transporter like domains"/>
    <property type="match status" value="1"/>
</dbReference>
<comment type="caution">
    <text evidence="10">The sequence shown here is derived from an EMBL/GenBank/DDBJ whole genome shotgun (WGS) entry which is preliminary data.</text>
</comment>
<feature type="transmembrane region" description="Helical" evidence="8">
    <location>
        <begin position="20"/>
        <end position="43"/>
    </location>
</feature>
<dbReference type="PROSITE" id="PS50850">
    <property type="entry name" value="MFS"/>
    <property type="match status" value="1"/>
</dbReference>
<keyword evidence="3" id="KW-0813">Transport</keyword>
<dbReference type="CDD" id="cd17503">
    <property type="entry name" value="MFS_LmrB_MDR_like"/>
    <property type="match status" value="1"/>
</dbReference>
<dbReference type="PRINTS" id="PR01036">
    <property type="entry name" value="TCRTETB"/>
</dbReference>
<dbReference type="InterPro" id="IPR004638">
    <property type="entry name" value="EmrB-like"/>
</dbReference>
<dbReference type="PROSITE" id="PS00216">
    <property type="entry name" value="SUGAR_TRANSPORT_1"/>
    <property type="match status" value="1"/>
</dbReference>
<feature type="transmembrane region" description="Helical" evidence="8">
    <location>
        <begin position="313"/>
        <end position="331"/>
    </location>
</feature>
<dbReference type="InterPro" id="IPR036259">
    <property type="entry name" value="MFS_trans_sf"/>
</dbReference>